<evidence type="ECO:0000313" key="5">
    <source>
        <dbReference type="EMBL" id="ARN56690.1"/>
    </source>
</evidence>
<dbReference type="InterPro" id="IPR046335">
    <property type="entry name" value="LacI/GalR-like_sensor"/>
</dbReference>
<keyword evidence="2" id="KW-0238">DNA-binding</keyword>
<dbReference type="Proteomes" id="UP000193334">
    <property type="component" value="Chromosome"/>
</dbReference>
<evidence type="ECO:0000256" key="2">
    <source>
        <dbReference type="ARBA" id="ARBA00023125"/>
    </source>
</evidence>
<protein>
    <submittedName>
        <fullName evidence="5">Purine nucleotide synthesis repressor</fullName>
    </submittedName>
</protein>
<accession>A0A1W6LLL6</accession>
<dbReference type="OrthoDB" id="9772505at2"/>
<dbReference type="KEGG" id="pbp:STSP1_01079"/>
<dbReference type="STRING" id="1941349.STSP1_01079"/>
<dbReference type="InterPro" id="IPR000524">
    <property type="entry name" value="Tscrpt_reg_HTH_GntR"/>
</dbReference>
<organism evidence="5 6">
    <name type="scientific">Sedimentisphaera salicampi</name>
    <dbReference type="NCBI Taxonomy" id="1941349"/>
    <lineage>
        <taxon>Bacteria</taxon>
        <taxon>Pseudomonadati</taxon>
        <taxon>Planctomycetota</taxon>
        <taxon>Phycisphaerae</taxon>
        <taxon>Sedimentisphaerales</taxon>
        <taxon>Sedimentisphaeraceae</taxon>
        <taxon>Sedimentisphaera</taxon>
    </lineage>
</organism>
<gene>
    <name evidence="5" type="primary">purR</name>
    <name evidence="5" type="ORF">STSP1_01079</name>
</gene>
<dbReference type="Pfam" id="PF13377">
    <property type="entry name" value="Peripla_BP_3"/>
    <property type="match status" value="1"/>
</dbReference>
<keyword evidence="1" id="KW-0805">Transcription regulation</keyword>
<dbReference type="InterPro" id="IPR028082">
    <property type="entry name" value="Peripla_BP_I"/>
</dbReference>
<evidence type="ECO:0000259" key="4">
    <source>
        <dbReference type="PROSITE" id="PS50949"/>
    </source>
</evidence>
<keyword evidence="6" id="KW-1185">Reference proteome</keyword>
<reference evidence="6" key="1">
    <citation type="submission" date="2017-04" db="EMBL/GenBank/DDBJ databases">
        <title>Comparative genomics and description of representatives of a novel lineage of planctomycetes thriving in anoxic sediments.</title>
        <authorList>
            <person name="Spring S."/>
            <person name="Bunk B."/>
            <person name="Sproer C."/>
        </authorList>
    </citation>
    <scope>NUCLEOTIDE SEQUENCE [LARGE SCALE GENOMIC DNA]</scope>
    <source>
        <strain evidence="6">ST-PulAB-D4</strain>
    </source>
</reference>
<evidence type="ECO:0000256" key="3">
    <source>
        <dbReference type="ARBA" id="ARBA00023163"/>
    </source>
</evidence>
<keyword evidence="3" id="KW-0804">Transcription</keyword>
<dbReference type="SUPFAM" id="SSF46785">
    <property type="entry name" value="Winged helix' DNA-binding domain"/>
    <property type="match status" value="1"/>
</dbReference>
<dbReference type="GO" id="GO:0000976">
    <property type="term" value="F:transcription cis-regulatory region binding"/>
    <property type="evidence" value="ECO:0007669"/>
    <property type="project" value="TreeGrafter"/>
</dbReference>
<dbReference type="Gene3D" id="3.40.50.2300">
    <property type="match status" value="2"/>
</dbReference>
<dbReference type="PANTHER" id="PTHR30146:SF109">
    <property type="entry name" value="HTH-TYPE TRANSCRIPTIONAL REGULATOR GALS"/>
    <property type="match status" value="1"/>
</dbReference>
<dbReference type="SUPFAM" id="SSF53822">
    <property type="entry name" value="Periplasmic binding protein-like I"/>
    <property type="match status" value="1"/>
</dbReference>
<name>A0A1W6LLL6_9BACT</name>
<dbReference type="GO" id="GO:0003700">
    <property type="term" value="F:DNA-binding transcription factor activity"/>
    <property type="evidence" value="ECO:0007669"/>
    <property type="project" value="InterPro"/>
</dbReference>
<proteinExistence type="predicted"/>
<feature type="domain" description="HTH gntR-type" evidence="4">
    <location>
        <begin position="18"/>
        <end position="86"/>
    </location>
</feature>
<dbReference type="AlphaFoldDB" id="A0A1W6LLL6"/>
<dbReference type="EMBL" id="CP021023">
    <property type="protein sequence ID" value="ARN56690.1"/>
    <property type="molecule type" value="Genomic_DNA"/>
</dbReference>
<dbReference type="PANTHER" id="PTHR30146">
    <property type="entry name" value="LACI-RELATED TRANSCRIPTIONAL REPRESSOR"/>
    <property type="match status" value="1"/>
</dbReference>
<dbReference type="InterPro" id="IPR036388">
    <property type="entry name" value="WH-like_DNA-bd_sf"/>
</dbReference>
<sequence length="359" mass="41087">MDQTLTQDGHQEELKSSRTLQDRVQKYLIEEVRRGNLREGDRVPTIKEVSNILNVSTKVAFLAVKDMRDKGWFEKVSDRKQVIARGVERLLLNQPVKLAFASCGNGHILRGVYQTIFNHLQEMLDDSNAEIECLLEMDPHSKEIPEKPFDAMIVSDWEPNQLRDYVSGPIIGLDTWEELELDYLVKTDHFHGGEMAARHLYESGRRSVVYWDLVEKRSRIYSGTDYRRLGFQKAWIDCGGHLSDIKVLPVLAGDEKVSSYADYAKEADAYFFTCDFWALQAWEEFKEIGIRVPEDVAFMGFDGSYEALKHDPPLSTMEQPCEDIAKKVLQIVNSTVLKGEEIPKEEVLVPPRLRIGGST</sequence>
<dbReference type="Gene3D" id="1.10.10.10">
    <property type="entry name" value="Winged helix-like DNA-binding domain superfamily/Winged helix DNA-binding domain"/>
    <property type="match status" value="1"/>
</dbReference>
<evidence type="ECO:0000256" key="1">
    <source>
        <dbReference type="ARBA" id="ARBA00023015"/>
    </source>
</evidence>
<dbReference type="PROSITE" id="PS50949">
    <property type="entry name" value="HTH_GNTR"/>
    <property type="match status" value="1"/>
</dbReference>
<evidence type="ECO:0000313" key="6">
    <source>
        <dbReference type="Proteomes" id="UP000193334"/>
    </source>
</evidence>
<dbReference type="InterPro" id="IPR036390">
    <property type="entry name" value="WH_DNA-bd_sf"/>
</dbReference>
<dbReference type="RefSeq" id="WP_085755379.1">
    <property type="nucleotide sequence ID" value="NZ_CP021023.1"/>
</dbReference>